<evidence type="ECO:0000259" key="1">
    <source>
        <dbReference type="Pfam" id="PF22936"/>
    </source>
</evidence>
<evidence type="ECO:0000313" key="3">
    <source>
        <dbReference type="Proteomes" id="UP000092154"/>
    </source>
</evidence>
<dbReference type="Pfam" id="PF22936">
    <property type="entry name" value="Pol_BBD"/>
    <property type="match status" value="1"/>
</dbReference>
<gene>
    <name evidence="2" type="ORF">K503DRAFT_651505</name>
</gene>
<evidence type="ECO:0000313" key="2">
    <source>
        <dbReference type="EMBL" id="OAX30988.1"/>
    </source>
</evidence>
<keyword evidence="3" id="KW-1185">Reference proteome</keyword>
<proteinExistence type="predicted"/>
<feature type="non-terminal residue" evidence="2">
    <location>
        <position position="55"/>
    </location>
</feature>
<organism evidence="2 3">
    <name type="scientific">Rhizopogon vinicolor AM-OR11-026</name>
    <dbReference type="NCBI Taxonomy" id="1314800"/>
    <lineage>
        <taxon>Eukaryota</taxon>
        <taxon>Fungi</taxon>
        <taxon>Dikarya</taxon>
        <taxon>Basidiomycota</taxon>
        <taxon>Agaricomycotina</taxon>
        <taxon>Agaricomycetes</taxon>
        <taxon>Agaricomycetidae</taxon>
        <taxon>Boletales</taxon>
        <taxon>Suillineae</taxon>
        <taxon>Rhizopogonaceae</taxon>
        <taxon>Rhizopogon</taxon>
    </lineage>
</organism>
<feature type="non-terminal residue" evidence="2">
    <location>
        <position position="1"/>
    </location>
</feature>
<dbReference type="AlphaFoldDB" id="A0A1B7MEI2"/>
<protein>
    <recommendedName>
        <fullName evidence="1">Retrovirus-related Pol polyprotein from transposon TNT 1-94-like beta-barrel domain-containing protein</fullName>
    </recommendedName>
</protein>
<dbReference type="InParanoid" id="A0A1B7MEI2"/>
<dbReference type="Proteomes" id="UP000092154">
    <property type="component" value="Unassembled WGS sequence"/>
</dbReference>
<dbReference type="InterPro" id="IPR054722">
    <property type="entry name" value="PolX-like_BBD"/>
</dbReference>
<accession>A0A1B7MEI2</accession>
<reference evidence="2 3" key="1">
    <citation type="submission" date="2016-06" db="EMBL/GenBank/DDBJ databases">
        <title>Comparative genomics of the ectomycorrhizal sister species Rhizopogon vinicolor and Rhizopogon vesiculosus (Basidiomycota: Boletales) reveals a divergence of the mating type B locus.</title>
        <authorList>
            <consortium name="DOE Joint Genome Institute"/>
            <person name="Mujic A.B."/>
            <person name="Kuo A."/>
            <person name="Tritt A."/>
            <person name="Lipzen A."/>
            <person name="Chen C."/>
            <person name="Johnson J."/>
            <person name="Sharma A."/>
            <person name="Barry K."/>
            <person name="Grigoriev I.V."/>
            <person name="Spatafora J.W."/>
        </authorList>
    </citation>
    <scope>NUCLEOTIDE SEQUENCE [LARGE SCALE GENOMIC DNA]</scope>
    <source>
        <strain evidence="2 3">AM-OR11-026</strain>
    </source>
</reference>
<name>A0A1B7MEI2_9AGAM</name>
<dbReference type="EMBL" id="KV449704">
    <property type="protein sequence ID" value="OAX30988.1"/>
    <property type="molecule type" value="Genomic_DNA"/>
</dbReference>
<sequence>FNATGIGEMVIEVPNGLDASKLRLTEVLFSPEVGYMLVSIGQLDELGYSVTFADG</sequence>
<feature type="domain" description="Retrovirus-related Pol polyprotein from transposon TNT 1-94-like beta-barrel" evidence="1">
    <location>
        <begin position="2"/>
        <end position="48"/>
    </location>
</feature>
<dbReference type="STRING" id="1314800.A0A1B7MEI2"/>
<dbReference type="OrthoDB" id="3251181at2759"/>